<feature type="transmembrane region" description="Helical" evidence="1">
    <location>
        <begin position="29"/>
        <end position="53"/>
    </location>
</feature>
<dbReference type="Pfam" id="PF09991">
    <property type="entry name" value="DUF2232"/>
    <property type="match status" value="1"/>
</dbReference>
<evidence type="ECO:0000313" key="2">
    <source>
        <dbReference type="EMBL" id="EGX69387.1"/>
    </source>
</evidence>
<keyword evidence="1" id="KW-0472">Membrane</keyword>
<dbReference type="HOGENOM" id="CLU_854463_0_0_11"/>
<gene>
    <name evidence="2" type="ORF">HMPREF9452_01833</name>
</gene>
<evidence type="ECO:0008006" key="4">
    <source>
        <dbReference type="Google" id="ProtNLM"/>
    </source>
</evidence>
<proteinExistence type="predicted"/>
<feature type="transmembrane region" description="Helical" evidence="1">
    <location>
        <begin position="249"/>
        <end position="276"/>
    </location>
</feature>
<comment type="caution">
    <text evidence="2">The sequence shown here is derived from an EMBL/GenBank/DDBJ whole genome shotgun (WGS) entry which is preliminary data.</text>
</comment>
<keyword evidence="3" id="KW-1185">Reference proteome</keyword>
<keyword evidence="1" id="KW-1133">Transmembrane helix</keyword>
<reference evidence="2 3" key="1">
    <citation type="submission" date="2011-06" db="EMBL/GenBank/DDBJ databases">
        <title>The Genome Sequence of Collinsella tanakaei YIT 12063.</title>
        <authorList>
            <consortium name="The Broad Institute Genome Sequencing Platform"/>
            <person name="Earl A."/>
            <person name="Ward D."/>
            <person name="Feldgarden M."/>
            <person name="Gevers D."/>
            <person name="Morotomi M."/>
            <person name="Young S.K."/>
            <person name="Zeng Q."/>
            <person name="Gargeya S."/>
            <person name="Fitzgerald M."/>
            <person name="Haas B."/>
            <person name="Abouelleil A."/>
            <person name="Alvarado L."/>
            <person name="Arachchi H.M."/>
            <person name="Berlin A."/>
            <person name="Brown A."/>
            <person name="Chapman S.B."/>
            <person name="Chen Z."/>
            <person name="Dunbar C."/>
            <person name="Freedman E."/>
            <person name="Gearin G."/>
            <person name="Gellesch M."/>
            <person name="Goldberg J."/>
            <person name="Griggs A."/>
            <person name="Gujja S."/>
            <person name="Heiman D."/>
            <person name="Howarth C."/>
            <person name="Larson L."/>
            <person name="Lui A."/>
            <person name="MacDonald P.J.P."/>
            <person name="Mehta T."/>
            <person name="Montmayeur A."/>
            <person name="Murphy C."/>
            <person name="Neiman D."/>
            <person name="Pearson M."/>
            <person name="Priest M."/>
            <person name="Roberts A."/>
            <person name="Saif S."/>
            <person name="Shea T."/>
            <person name="Shenoy N."/>
            <person name="Sisk P."/>
            <person name="Stolte C."/>
            <person name="Sykes S."/>
            <person name="Wortman J."/>
            <person name="Nusbaum C."/>
            <person name="Birren B."/>
        </authorList>
    </citation>
    <scope>NUCLEOTIDE SEQUENCE [LARGE SCALE GENOMIC DNA]</scope>
    <source>
        <strain evidence="2 3">YIT 12063</strain>
    </source>
</reference>
<evidence type="ECO:0000256" key="1">
    <source>
        <dbReference type="SAM" id="Phobius"/>
    </source>
</evidence>
<dbReference type="OrthoDB" id="3182640at2"/>
<sequence length="325" mass="34053">MENGVSNGGPQTDLTSRVLGRPPKEMSGALWFALGSFASFVIPFFGVVMMGYGARELLEARGPRGFLFAVAEGIVITAVALFANSGMGMLLVGEVLCVLGVVWCMRNHAATLAGICAVIVATALVNIGIEAAVATAAGSSLSQVVDGLLAYMVSVAQDAAGTGIQAELIVRQIAPVLKALWPFTYVASAGMDALAAGIGSYLMYVRTSGIPRVPAIAAFDMPMWPVGVLIASILGLSASLSGFPGAEVLLSVSVTALMSVRFIFAIQGFAVVLTFANRFRFGCLGRTLLLVLSIWLETMFFIVSIVGLIDVWANFRKLTRGSQES</sequence>
<dbReference type="STRING" id="742742.HMPREF9452_01833"/>
<feature type="transmembrane region" description="Helical" evidence="1">
    <location>
        <begin position="183"/>
        <end position="204"/>
    </location>
</feature>
<dbReference type="AlphaFoldDB" id="G1WKH0"/>
<dbReference type="InterPro" id="IPR018710">
    <property type="entry name" value="DUF2232"/>
</dbReference>
<name>G1WKH0_9ACTN</name>
<dbReference type="PATRIC" id="fig|742742.3.peg.1817"/>
<accession>G1WKH0</accession>
<evidence type="ECO:0000313" key="3">
    <source>
        <dbReference type="Proteomes" id="UP000004830"/>
    </source>
</evidence>
<feature type="transmembrane region" description="Helical" evidence="1">
    <location>
        <begin position="112"/>
        <end position="137"/>
    </location>
</feature>
<feature type="transmembrane region" description="Helical" evidence="1">
    <location>
        <begin position="288"/>
        <end position="309"/>
    </location>
</feature>
<feature type="transmembrane region" description="Helical" evidence="1">
    <location>
        <begin position="89"/>
        <end position="105"/>
    </location>
</feature>
<protein>
    <recommendedName>
        <fullName evidence="4">DUF2232 domain-containing protein</fullName>
    </recommendedName>
</protein>
<dbReference type="eggNOG" id="ENOG503494R">
    <property type="taxonomic scope" value="Bacteria"/>
</dbReference>
<dbReference type="EMBL" id="ADLS01000024">
    <property type="protein sequence ID" value="EGX69387.1"/>
    <property type="molecule type" value="Genomic_DNA"/>
</dbReference>
<organism evidence="2 3">
    <name type="scientific">Collinsella tanakaei YIT 12063</name>
    <dbReference type="NCBI Taxonomy" id="742742"/>
    <lineage>
        <taxon>Bacteria</taxon>
        <taxon>Bacillati</taxon>
        <taxon>Actinomycetota</taxon>
        <taxon>Coriobacteriia</taxon>
        <taxon>Coriobacteriales</taxon>
        <taxon>Coriobacteriaceae</taxon>
        <taxon>Collinsella</taxon>
    </lineage>
</organism>
<dbReference type="Proteomes" id="UP000004830">
    <property type="component" value="Unassembled WGS sequence"/>
</dbReference>
<keyword evidence="1" id="KW-0812">Transmembrane</keyword>
<feature type="transmembrane region" description="Helical" evidence="1">
    <location>
        <begin position="224"/>
        <end position="243"/>
    </location>
</feature>
<feature type="transmembrane region" description="Helical" evidence="1">
    <location>
        <begin position="65"/>
        <end position="83"/>
    </location>
</feature>